<dbReference type="STRING" id="311410.LA5095_03240"/>
<name>A0A0M6ZU17_9HYPH</name>
<feature type="region of interest" description="Disordered" evidence="1">
    <location>
        <begin position="1"/>
        <end position="79"/>
    </location>
</feature>
<accession>A0A0M6ZU17</accession>
<feature type="compositionally biased region" description="Polar residues" evidence="1">
    <location>
        <begin position="56"/>
        <end position="69"/>
    </location>
</feature>
<dbReference type="RefSeq" id="WP_055116590.1">
    <property type="nucleotide sequence ID" value="NZ_CANKXR010000009.1"/>
</dbReference>
<sequence length="130" mass="14257">MLDTGIARPPSPTYTAITPVTRAPEKNVPAAKTDLPAKETVNPSSETQDGRRSADNEQSQRAAQRTTPQVERRNVVDPDSESLVFVATNTDTGQVLRQIPSETLLRLRAYAETVENQQTEESSQPVQLVV</sequence>
<dbReference type="OrthoDB" id="7677861at2"/>
<evidence type="ECO:0000256" key="1">
    <source>
        <dbReference type="SAM" id="MobiDB-lite"/>
    </source>
</evidence>
<proteinExistence type="predicted"/>
<dbReference type="GeneID" id="97668056"/>
<dbReference type="Proteomes" id="UP000049983">
    <property type="component" value="Unassembled WGS sequence"/>
</dbReference>
<dbReference type="InterPro" id="IPR005186">
    <property type="entry name" value="FlaG"/>
</dbReference>
<evidence type="ECO:0000313" key="3">
    <source>
        <dbReference type="Proteomes" id="UP000049983"/>
    </source>
</evidence>
<dbReference type="AlphaFoldDB" id="A0A0M6ZU17"/>
<dbReference type="InterPro" id="IPR035924">
    <property type="entry name" value="FlaG-like_sf"/>
</dbReference>
<evidence type="ECO:0000313" key="2">
    <source>
        <dbReference type="EMBL" id="CTQ65014.1"/>
    </source>
</evidence>
<protein>
    <recommendedName>
        <fullName evidence="4">Flagellar protein FlaG</fullName>
    </recommendedName>
</protein>
<reference evidence="3" key="1">
    <citation type="submission" date="2015-07" db="EMBL/GenBank/DDBJ databases">
        <authorList>
            <person name="Rodrigo-Torres Lidia"/>
            <person name="Arahal R.David."/>
        </authorList>
    </citation>
    <scope>NUCLEOTIDE SEQUENCE [LARGE SCALE GENOMIC DNA]</scope>
    <source>
        <strain evidence="3">CECT 5096</strain>
    </source>
</reference>
<gene>
    <name evidence="2" type="ORF">LA5096_00607</name>
</gene>
<dbReference type="Pfam" id="PF03646">
    <property type="entry name" value="FlaG"/>
    <property type="match status" value="1"/>
</dbReference>
<dbReference type="Gene3D" id="3.30.160.170">
    <property type="entry name" value="FlaG-like"/>
    <property type="match status" value="1"/>
</dbReference>
<keyword evidence="3" id="KW-1185">Reference proteome</keyword>
<dbReference type="EMBL" id="CXWC01000001">
    <property type="protein sequence ID" value="CTQ65014.1"/>
    <property type="molecule type" value="Genomic_DNA"/>
</dbReference>
<evidence type="ECO:0008006" key="4">
    <source>
        <dbReference type="Google" id="ProtNLM"/>
    </source>
</evidence>
<dbReference type="SUPFAM" id="SSF160214">
    <property type="entry name" value="FlaG-like"/>
    <property type="match status" value="1"/>
</dbReference>
<organism evidence="2 3">
    <name type="scientific">Roseibium album</name>
    <dbReference type="NCBI Taxonomy" id="311410"/>
    <lineage>
        <taxon>Bacteria</taxon>
        <taxon>Pseudomonadati</taxon>
        <taxon>Pseudomonadota</taxon>
        <taxon>Alphaproteobacteria</taxon>
        <taxon>Hyphomicrobiales</taxon>
        <taxon>Stappiaceae</taxon>
        <taxon>Roseibium</taxon>
    </lineage>
</organism>